<evidence type="ECO:0000313" key="2">
    <source>
        <dbReference type="Proteomes" id="UP000053612"/>
    </source>
</evidence>
<dbReference type="RefSeq" id="WP_058224431.1">
    <property type="nucleotide sequence ID" value="NZ_LKLS01000002.1"/>
</dbReference>
<comment type="caution">
    <text evidence="1">The sequence shown here is derived from an EMBL/GenBank/DDBJ whole genome shotgun (WGS) entry which is preliminary data.</text>
</comment>
<reference evidence="2" key="1">
    <citation type="submission" date="2015-10" db="EMBL/GenBank/DDBJ databases">
        <title>Draft Genome Sequences of 11 Lactococcus lactis subspecies cremoris strains.</title>
        <authorList>
            <person name="Wels M."/>
            <person name="Backus L."/>
            <person name="Boekhorst J."/>
            <person name="Dijkstra A."/>
            <person name="Beerthuizen M."/>
            <person name="Kelly W."/>
            <person name="Siezen R."/>
            <person name="Bachmann H."/>
            <person name="Van Hijum S."/>
        </authorList>
    </citation>
    <scope>NUCLEOTIDE SEQUENCE [LARGE SCALE GENOMIC DNA]</scope>
    <source>
        <strain evidence="2">LMG9449</strain>
    </source>
</reference>
<accession>A0A0V8EA63</accession>
<dbReference type="Proteomes" id="UP000053612">
    <property type="component" value="Unassembled WGS sequence"/>
</dbReference>
<dbReference type="EMBL" id="LKLS01000002">
    <property type="protein sequence ID" value="KSU22707.1"/>
    <property type="molecule type" value="Genomic_DNA"/>
</dbReference>
<dbReference type="AlphaFoldDB" id="A0A0V8EA63"/>
<organism evidence="1 2">
    <name type="scientific">Lactococcus lactis subsp. lactis</name>
    <name type="common">Streptococcus lactis</name>
    <dbReference type="NCBI Taxonomy" id="1360"/>
    <lineage>
        <taxon>Bacteria</taxon>
        <taxon>Bacillati</taxon>
        <taxon>Bacillota</taxon>
        <taxon>Bacilli</taxon>
        <taxon>Lactobacillales</taxon>
        <taxon>Streptococcaceae</taxon>
        <taxon>Lactococcus</taxon>
    </lineage>
</organism>
<dbReference type="PATRIC" id="fig|1360.109.peg.2233"/>
<evidence type="ECO:0000313" key="1">
    <source>
        <dbReference type="EMBL" id="KSU22707.1"/>
    </source>
</evidence>
<proteinExistence type="predicted"/>
<protein>
    <submittedName>
        <fullName evidence="1">Phage protein</fullName>
    </submittedName>
</protein>
<gene>
    <name evidence="1" type="ORF">LMG9449_0085</name>
</gene>
<name>A0A0V8EA63_LACLL</name>
<sequence>MKDMLNELMEELATDSEIQEIKQNQGFKSYVRYDELPKDKTSITVIPSGPPESAGFASNDSLSKHFIFQVSIEAIQRDVPKKLQRKVEQILKTKGFYQMSGGLDDYFSTTKRYVDARFYQGNSQLYDDY</sequence>